<feature type="compositionally biased region" description="Low complexity" evidence="1">
    <location>
        <begin position="168"/>
        <end position="180"/>
    </location>
</feature>
<gene>
    <name evidence="4" type="ORF">LUZ62_063601</name>
</gene>
<proteinExistence type="predicted"/>
<dbReference type="PANTHER" id="PTHR11439">
    <property type="entry name" value="GAG-POL-RELATED RETROTRANSPOSON"/>
    <property type="match status" value="1"/>
</dbReference>
<dbReference type="Pfam" id="PF25597">
    <property type="entry name" value="SH3_retrovirus"/>
    <property type="match status" value="1"/>
</dbReference>
<name>A0AAV8EFW6_9POAL</name>
<evidence type="ECO:0000313" key="4">
    <source>
        <dbReference type="EMBL" id="KAJ4779344.1"/>
    </source>
</evidence>
<evidence type="ECO:0000256" key="1">
    <source>
        <dbReference type="SAM" id="MobiDB-lite"/>
    </source>
</evidence>
<organism evidence="4 5">
    <name type="scientific">Rhynchospora pubera</name>
    <dbReference type="NCBI Taxonomy" id="906938"/>
    <lineage>
        <taxon>Eukaryota</taxon>
        <taxon>Viridiplantae</taxon>
        <taxon>Streptophyta</taxon>
        <taxon>Embryophyta</taxon>
        <taxon>Tracheophyta</taxon>
        <taxon>Spermatophyta</taxon>
        <taxon>Magnoliopsida</taxon>
        <taxon>Liliopsida</taxon>
        <taxon>Poales</taxon>
        <taxon>Cyperaceae</taxon>
        <taxon>Cyperoideae</taxon>
        <taxon>Rhynchosporeae</taxon>
        <taxon>Rhynchospora</taxon>
    </lineage>
</organism>
<reference evidence="4" key="1">
    <citation type="submission" date="2022-08" db="EMBL/GenBank/DDBJ databases">
        <authorList>
            <person name="Marques A."/>
        </authorList>
    </citation>
    <scope>NUCLEOTIDE SEQUENCE</scope>
    <source>
        <strain evidence="4">RhyPub2mFocal</strain>
        <tissue evidence="4">Leaves</tissue>
    </source>
</reference>
<dbReference type="InterPro" id="IPR057670">
    <property type="entry name" value="SH3_retrovirus"/>
</dbReference>
<sequence length="763" mass="86543">MFHAAIPMKFWDFIFESVVFVINRLPPAADQNGISPYEKLFHHKPDYDFLHVLGCACFPLLRPYNKHKLQPRSAECVFLGYSTTYKGYYCLHVPSNRMYVSRHVKFDERQLPFKQCEQTNQSTPPPIEGVLTTLTIVPSCEVPHNNHDASSNLHSSNPQQSVTIPAGTSTDTNPTTSQTPIRIPESQPSAISHHMLTRSKTNNLKPKKYPNHQAHTVSTQYNSDYVEPTCYSQAVKSKHWREAMANELSALAKNSTWQLVPPPLNAHVIGAKWLFKVKHRADGTIERYKARLVAKGYNQQEGIDYYETFSPVVKPATIRIVLTVALSNNWPFHQLDVNNAFLHGDLVEEVYMEQPPGFSDSNYPNYVCKLKKALYGLKQAPRAWFSKLKSFLLSHHFISSQADNSLFFFHSTNTTIYVLVYVDDILITGNNTKAINELMQALDSQFSIKNLGHLNYFLGIEVTNNKSQLHLSQTRYLNTILHRASMHNAKPCQTPMEAGLQLSKFSGAKMSEPQLYRSIVGALQYATITRPDITFAVNKASQFMAEPTEEHWKLVKRILRYIQGSLDHGITLKSAPHLSLHGYCDADWAGCPDDRRSTTGYAIFLGPNLISWSSKKQATVSRSSTEAEYRSLAMTTSELLWISYLLAELKYSVCQQPTLWCDNLGATFLASNPVFHARTKHIELDFHFVREKIQNKQLSVKFICSADQIGDIFTKGLAKARYHLLRDKLTVFAKQSSLRGAVENNQQQSLERANTESTGEDEH</sequence>
<dbReference type="Proteomes" id="UP001140206">
    <property type="component" value="Chromosome 3"/>
</dbReference>
<dbReference type="PANTHER" id="PTHR11439:SF455">
    <property type="entry name" value="RLK (RECEPTOR-LIKE PROTEIN KINASE) 8, PUTATIVE-RELATED"/>
    <property type="match status" value="1"/>
</dbReference>
<dbReference type="SUPFAM" id="SSF56672">
    <property type="entry name" value="DNA/RNA polymerases"/>
    <property type="match status" value="1"/>
</dbReference>
<keyword evidence="5" id="KW-1185">Reference proteome</keyword>
<protein>
    <submittedName>
        <fullName evidence="4">Polyprotein</fullName>
    </submittedName>
</protein>
<feature type="domain" description="Retroviral polymerase SH3-like" evidence="3">
    <location>
        <begin position="55"/>
        <end position="115"/>
    </location>
</feature>
<accession>A0AAV8EFW6</accession>
<dbReference type="AlphaFoldDB" id="A0AAV8EFW6"/>
<feature type="region of interest" description="Disordered" evidence="1">
    <location>
        <begin position="742"/>
        <end position="763"/>
    </location>
</feature>
<dbReference type="InterPro" id="IPR013103">
    <property type="entry name" value="RVT_2"/>
</dbReference>
<feature type="region of interest" description="Disordered" evidence="1">
    <location>
        <begin position="145"/>
        <end position="183"/>
    </location>
</feature>
<feature type="compositionally biased region" description="Polar residues" evidence="1">
    <location>
        <begin position="148"/>
        <end position="167"/>
    </location>
</feature>
<evidence type="ECO:0000259" key="3">
    <source>
        <dbReference type="Pfam" id="PF25597"/>
    </source>
</evidence>
<dbReference type="Pfam" id="PF07727">
    <property type="entry name" value="RVT_2"/>
    <property type="match status" value="1"/>
</dbReference>
<feature type="compositionally biased region" description="Polar residues" evidence="1">
    <location>
        <begin position="742"/>
        <end position="757"/>
    </location>
</feature>
<dbReference type="CDD" id="cd09272">
    <property type="entry name" value="RNase_HI_RT_Ty1"/>
    <property type="match status" value="1"/>
</dbReference>
<evidence type="ECO:0000259" key="2">
    <source>
        <dbReference type="Pfam" id="PF07727"/>
    </source>
</evidence>
<evidence type="ECO:0000313" key="5">
    <source>
        <dbReference type="Proteomes" id="UP001140206"/>
    </source>
</evidence>
<feature type="domain" description="Reverse transcriptase Ty1/copia-type" evidence="2">
    <location>
        <begin position="254"/>
        <end position="497"/>
    </location>
</feature>
<dbReference type="EMBL" id="JAMFTS010000003">
    <property type="protein sequence ID" value="KAJ4779344.1"/>
    <property type="molecule type" value="Genomic_DNA"/>
</dbReference>
<comment type="caution">
    <text evidence="4">The sequence shown here is derived from an EMBL/GenBank/DDBJ whole genome shotgun (WGS) entry which is preliminary data.</text>
</comment>
<dbReference type="InterPro" id="IPR043502">
    <property type="entry name" value="DNA/RNA_pol_sf"/>
</dbReference>